<dbReference type="Proteomes" id="UP000887565">
    <property type="component" value="Unplaced"/>
</dbReference>
<dbReference type="AlphaFoldDB" id="A0A915KW69"/>
<accession>A0A915KW69</accession>
<evidence type="ECO:0000313" key="2">
    <source>
        <dbReference type="WBParaSite" id="nRc.2.0.1.t43182-RA"/>
    </source>
</evidence>
<sequence length="261" mass="30272">MECEHEDDPIIKEKREKHASSIKLQLAQVITTLAPTNFAFLRKYLSKTQKLEAILNNVVIYTSALFLQPDLFGDIQAEGPQELHPPFAYFQRQWLHNTNPNLWNMFQVRRQTNNDVEGWHLRFNNLLNKHHPNLYELIKALKVEQANTEVQIQQIDARQSTVTRNRIYVTIDNRLQNLENRFNNETYHYRSQNDVYFLIGLIERYSTQFFTSFDDTDRTFVSPNGLGIISVCGCFEATVAQKIVRVRADRIGVQGGDPGAG</sequence>
<protein>
    <submittedName>
        <fullName evidence="2">Uncharacterized protein</fullName>
    </submittedName>
</protein>
<organism evidence="1 2">
    <name type="scientific">Romanomermis culicivorax</name>
    <name type="common">Nematode worm</name>
    <dbReference type="NCBI Taxonomy" id="13658"/>
    <lineage>
        <taxon>Eukaryota</taxon>
        <taxon>Metazoa</taxon>
        <taxon>Ecdysozoa</taxon>
        <taxon>Nematoda</taxon>
        <taxon>Enoplea</taxon>
        <taxon>Dorylaimia</taxon>
        <taxon>Mermithida</taxon>
        <taxon>Mermithoidea</taxon>
        <taxon>Mermithidae</taxon>
        <taxon>Romanomermis</taxon>
    </lineage>
</organism>
<reference evidence="2" key="1">
    <citation type="submission" date="2022-11" db="UniProtKB">
        <authorList>
            <consortium name="WormBaseParasite"/>
        </authorList>
    </citation>
    <scope>IDENTIFICATION</scope>
</reference>
<keyword evidence="1" id="KW-1185">Reference proteome</keyword>
<dbReference type="WBParaSite" id="nRc.2.0.1.t43182-RA">
    <property type="protein sequence ID" value="nRc.2.0.1.t43182-RA"/>
    <property type="gene ID" value="nRc.2.0.1.g43182"/>
</dbReference>
<name>A0A915KW69_ROMCU</name>
<evidence type="ECO:0000313" key="1">
    <source>
        <dbReference type="Proteomes" id="UP000887565"/>
    </source>
</evidence>
<proteinExistence type="predicted"/>